<proteinExistence type="predicted"/>
<gene>
    <name evidence="3" type="ORF">LR394_11690</name>
</gene>
<accession>A0A9X1ND46</accession>
<evidence type="ECO:0000313" key="4">
    <source>
        <dbReference type="Proteomes" id="UP001138997"/>
    </source>
</evidence>
<keyword evidence="2" id="KW-1133">Transmembrane helix</keyword>
<dbReference type="EMBL" id="JAJOMB010000005">
    <property type="protein sequence ID" value="MCD5311566.1"/>
    <property type="molecule type" value="Genomic_DNA"/>
</dbReference>
<keyword evidence="2" id="KW-0472">Membrane</keyword>
<reference evidence="3" key="1">
    <citation type="submission" date="2021-11" db="EMBL/GenBank/DDBJ databases">
        <title>Streptomyces corallinus and Kineosporia corallina sp. nov., two new coral-derived marine actinobacteria.</title>
        <authorList>
            <person name="Buangrab K."/>
            <person name="Sutthacheep M."/>
            <person name="Yeemin T."/>
            <person name="Harunari E."/>
            <person name="Igarashi Y."/>
            <person name="Sripreechasak P."/>
            <person name="Kanchanasin P."/>
            <person name="Tanasupawat S."/>
            <person name="Phongsopitanun W."/>
        </authorList>
    </citation>
    <scope>NUCLEOTIDE SEQUENCE</scope>
    <source>
        <strain evidence="3">JCM 31032</strain>
    </source>
</reference>
<feature type="region of interest" description="Disordered" evidence="1">
    <location>
        <begin position="1"/>
        <end position="63"/>
    </location>
</feature>
<sequence>MFGRSKAAATAAPEEPQAPQPVKAGGKGRPTPTRRESEMRNKRPLIGAPPAPKGATRAERKAARQARNAVAREERMKARQAMASGDERYLPARDKGPARRFVRDYIDARRNLGEYFLPVALFSLLFGVVNIPALRLFSLVLLYGFVLVIAVDSYLLRKRVQRLVDAKFEGRNVPGTAGAGTYGMMRALQFRRGRMPKVMVERGNYPS</sequence>
<keyword evidence="4" id="KW-1185">Reference proteome</keyword>
<feature type="compositionally biased region" description="Low complexity" evidence="1">
    <location>
        <begin position="7"/>
        <end position="21"/>
    </location>
</feature>
<name>A0A9X1ND46_9ACTN</name>
<evidence type="ECO:0000256" key="2">
    <source>
        <dbReference type="SAM" id="Phobius"/>
    </source>
</evidence>
<dbReference type="RefSeq" id="WP_231440884.1">
    <property type="nucleotide sequence ID" value="NZ_JAJOMB010000005.1"/>
</dbReference>
<evidence type="ECO:0000256" key="1">
    <source>
        <dbReference type="SAM" id="MobiDB-lite"/>
    </source>
</evidence>
<feature type="transmembrane region" description="Helical" evidence="2">
    <location>
        <begin position="112"/>
        <end position="131"/>
    </location>
</feature>
<keyword evidence="2" id="KW-0812">Transmembrane</keyword>
<evidence type="ECO:0000313" key="3">
    <source>
        <dbReference type="EMBL" id="MCD5311566.1"/>
    </source>
</evidence>
<comment type="caution">
    <text evidence="3">The sequence shown here is derived from an EMBL/GenBank/DDBJ whole genome shotgun (WGS) entry which is preliminary data.</text>
</comment>
<organism evidence="3 4">
    <name type="scientific">Kineosporia babensis</name>
    <dbReference type="NCBI Taxonomy" id="499548"/>
    <lineage>
        <taxon>Bacteria</taxon>
        <taxon>Bacillati</taxon>
        <taxon>Actinomycetota</taxon>
        <taxon>Actinomycetes</taxon>
        <taxon>Kineosporiales</taxon>
        <taxon>Kineosporiaceae</taxon>
        <taxon>Kineosporia</taxon>
    </lineage>
</organism>
<dbReference type="Pfam" id="PF11241">
    <property type="entry name" value="DUF3043"/>
    <property type="match status" value="1"/>
</dbReference>
<dbReference type="InterPro" id="IPR021403">
    <property type="entry name" value="DUF3043"/>
</dbReference>
<feature type="transmembrane region" description="Helical" evidence="2">
    <location>
        <begin position="137"/>
        <end position="156"/>
    </location>
</feature>
<dbReference type="Proteomes" id="UP001138997">
    <property type="component" value="Unassembled WGS sequence"/>
</dbReference>
<protein>
    <submittedName>
        <fullName evidence="3">DUF3043 domain-containing protein</fullName>
    </submittedName>
</protein>
<dbReference type="AlphaFoldDB" id="A0A9X1ND46"/>